<accession>A0A1H9EY82</accession>
<gene>
    <name evidence="1" type="ORF">SAMN05444355_10215</name>
</gene>
<dbReference type="Gene3D" id="3.40.50.2000">
    <property type="entry name" value="Glycogen Phosphorylase B"/>
    <property type="match status" value="1"/>
</dbReference>
<dbReference type="AlphaFoldDB" id="A0A1H9EY82"/>
<reference evidence="2" key="1">
    <citation type="submission" date="2016-10" db="EMBL/GenBank/DDBJ databases">
        <authorList>
            <person name="Varghese N."/>
            <person name="Submissions S."/>
        </authorList>
    </citation>
    <scope>NUCLEOTIDE SEQUENCE [LARGE SCALE GENOMIC DNA]</scope>
    <source>
        <strain evidence="2">DSM 15719</strain>
    </source>
</reference>
<protein>
    <submittedName>
        <fullName evidence="1">Uncharacterized protein</fullName>
    </submittedName>
</protein>
<dbReference type="Proteomes" id="UP000183658">
    <property type="component" value="Unassembled WGS sequence"/>
</dbReference>
<sequence>MDLSKSIQIISFDNPFPPKYGGIIDVFYKIEALHRLGYKVYLHCFVSDIVKCSPELKLITEKVFFYSSSKNSFLFFSKIPYSVISRRNKDLLANIEKIDAPILFEGLKTTYLVHSGKLLNHLKILRLHNIEQDYFKGIASSEKSLVRKVLYYFESFKFKYYENIISKFDKVLTISHFEEGYVTKKFNNSCYVPVFHGNSFVSHLKGKGDFVLYHGDLNTADNRKSVEFLVSVFKELPDYNLRIASGTGEKFVKNLIKKRENVFFDKLKNFDDLKCLLGQAHINVTWSFQKSGTKLKIINSLFNSRFSIINDNIIDDVLISDLCCKVESKEELIRAIKKLNNKSFTDFNRRFEVLELNLNDNTNVKLIDEIITRNNEKRSAI</sequence>
<dbReference type="EMBL" id="FOFZ01000002">
    <property type="protein sequence ID" value="SEQ29938.1"/>
    <property type="molecule type" value="Genomic_DNA"/>
</dbReference>
<name>A0A1H9EY82_FLAFI</name>
<dbReference type="SUPFAM" id="SSF53756">
    <property type="entry name" value="UDP-Glycosyltransferase/glycogen phosphorylase"/>
    <property type="match status" value="1"/>
</dbReference>
<evidence type="ECO:0000313" key="1">
    <source>
        <dbReference type="EMBL" id="SEQ29938.1"/>
    </source>
</evidence>
<keyword evidence="2" id="KW-1185">Reference proteome</keyword>
<evidence type="ECO:0000313" key="2">
    <source>
        <dbReference type="Proteomes" id="UP000183658"/>
    </source>
</evidence>
<proteinExistence type="predicted"/>
<dbReference type="RefSeq" id="WP_074721200.1">
    <property type="nucleotide sequence ID" value="NZ_CBCRVS010000001.1"/>
</dbReference>
<organism evidence="1 2">
    <name type="scientific">Flavobacterium frigoris</name>
    <dbReference type="NCBI Taxonomy" id="229204"/>
    <lineage>
        <taxon>Bacteria</taxon>
        <taxon>Pseudomonadati</taxon>
        <taxon>Bacteroidota</taxon>
        <taxon>Flavobacteriia</taxon>
        <taxon>Flavobacteriales</taxon>
        <taxon>Flavobacteriaceae</taxon>
        <taxon>Flavobacterium</taxon>
    </lineage>
</organism>
<dbReference type="OrthoDB" id="1094459at2"/>